<feature type="region of interest" description="Disordered" evidence="3">
    <location>
        <begin position="223"/>
        <end position="253"/>
    </location>
</feature>
<dbReference type="AlphaFoldDB" id="A0A6J8CD85"/>
<dbReference type="InterPro" id="IPR027417">
    <property type="entry name" value="P-loop_NTPase"/>
</dbReference>
<name>A0A6J8CD85_MYTCO</name>
<dbReference type="GO" id="GO:0006310">
    <property type="term" value="P:DNA recombination"/>
    <property type="evidence" value="ECO:0007669"/>
    <property type="project" value="UniProtKB-KW"/>
</dbReference>
<keyword evidence="1" id="KW-0234">DNA repair</keyword>
<protein>
    <recommendedName>
        <fullName evidence="1">ATP-dependent DNA helicase</fullName>
        <ecNumber evidence="1">5.6.2.3</ecNumber>
    </recommendedName>
</protein>
<dbReference type="SUPFAM" id="SSF52540">
    <property type="entry name" value="P-loop containing nucleoside triphosphate hydrolases"/>
    <property type="match status" value="1"/>
</dbReference>
<keyword evidence="1" id="KW-0547">Nucleotide-binding</keyword>
<dbReference type="Proteomes" id="UP000507470">
    <property type="component" value="Unassembled WGS sequence"/>
</dbReference>
<dbReference type="SMART" id="SM00382">
    <property type="entry name" value="AAA"/>
    <property type="match status" value="1"/>
</dbReference>
<accession>A0A6J8CD85</accession>
<evidence type="ECO:0000313" key="6">
    <source>
        <dbReference type="Proteomes" id="UP000507470"/>
    </source>
</evidence>
<keyword evidence="1" id="KW-0067">ATP-binding</keyword>
<dbReference type="EMBL" id="CACVKT020005286">
    <property type="protein sequence ID" value="CAC5394403.1"/>
    <property type="molecule type" value="Genomic_DNA"/>
</dbReference>
<keyword evidence="2" id="KW-0175">Coiled coil</keyword>
<dbReference type="InterPro" id="IPR051055">
    <property type="entry name" value="PIF1_helicase"/>
</dbReference>
<dbReference type="GO" id="GO:0006281">
    <property type="term" value="P:DNA repair"/>
    <property type="evidence" value="ECO:0007669"/>
    <property type="project" value="UniProtKB-KW"/>
</dbReference>
<keyword evidence="1" id="KW-0378">Hydrolase</keyword>
<keyword evidence="1" id="KW-0233">DNA recombination</keyword>
<feature type="coiled-coil region" evidence="2">
    <location>
        <begin position="291"/>
        <end position="342"/>
    </location>
</feature>
<dbReference type="OrthoDB" id="10040528at2759"/>
<evidence type="ECO:0000256" key="1">
    <source>
        <dbReference type="RuleBase" id="RU363044"/>
    </source>
</evidence>
<dbReference type="GO" id="GO:0016787">
    <property type="term" value="F:hydrolase activity"/>
    <property type="evidence" value="ECO:0007669"/>
    <property type="project" value="UniProtKB-KW"/>
</dbReference>
<keyword evidence="1" id="KW-0347">Helicase</keyword>
<evidence type="ECO:0000256" key="2">
    <source>
        <dbReference type="SAM" id="Coils"/>
    </source>
</evidence>
<evidence type="ECO:0000256" key="3">
    <source>
        <dbReference type="SAM" id="MobiDB-lite"/>
    </source>
</evidence>
<reference evidence="5 6" key="1">
    <citation type="submission" date="2020-06" db="EMBL/GenBank/DDBJ databases">
        <authorList>
            <person name="Li R."/>
            <person name="Bekaert M."/>
        </authorList>
    </citation>
    <scope>NUCLEOTIDE SEQUENCE [LARGE SCALE GENOMIC DNA]</scope>
    <source>
        <strain evidence="6">wild</strain>
    </source>
</reference>
<evidence type="ECO:0000313" key="5">
    <source>
        <dbReference type="EMBL" id="CAC5394403.1"/>
    </source>
</evidence>
<sequence>MDSHEQHADKSILQKAVAALLDETRYECSVIRDFNLPSNYLMHDIKIPPVKKKKVKLVLEPKGIKTKSERGNREQYRQNVLFREKYKKNLRELYRREIQFRQKKIFIVQQRRLKITDNIATWFRQQVKDGPIYVCSVCIKLKFRKQVVQLDRDKYFKKGKQSAAVANQCYSQYGFICTEKIWKALEYLKESNPYYKETSLNQTWHDGFPPDFEDLTMAKEEHEVNPEIKLKQREEDQEDKDQNNKDKGFPSDTCLQPVDIGQEMLDQHFDDIFCVAPDTEPTYVKSIVDANRNIFEKNAEALEEAEMLQADGPQEDAWALIAPEAEAERLEAEMNKEQLNEEDIFGIPELDTTARKCNQGHDIEIRQTLFPASQMKTFMQQLKTEQKDVFYKIRQWCTDKVNGKNPEPFRVFINGGAGTGKSHLIKCMHFEVTKILSTNSANPDDIVVLLTAPTATAAFNIRGTTLHQAFSLPQSLPLPYIYLRDDTINKLRSKLQNLTILIIDEISMVGQRSLLYVSERFRQIKQSGTALFGNISVIAVGDFYQLPPIKQKCLYDLRPENSFPLWKTEMPL</sequence>
<dbReference type="InterPro" id="IPR010285">
    <property type="entry name" value="DNA_helicase_pif1-like_DEAD"/>
</dbReference>
<dbReference type="GO" id="GO:0005524">
    <property type="term" value="F:ATP binding"/>
    <property type="evidence" value="ECO:0007669"/>
    <property type="project" value="UniProtKB-KW"/>
</dbReference>
<keyword evidence="1" id="KW-0227">DNA damage</keyword>
<proteinExistence type="inferred from homology"/>
<keyword evidence="6" id="KW-1185">Reference proteome</keyword>
<feature type="domain" description="AAA+ ATPase" evidence="4">
    <location>
        <begin position="407"/>
        <end position="560"/>
    </location>
</feature>
<dbReference type="GO" id="GO:0043139">
    <property type="term" value="F:5'-3' DNA helicase activity"/>
    <property type="evidence" value="ECO:0007669"/>
    <property type="project" value="UniProtKB-EC"/>
</dbReference>
<comment type="cofactor">
    <cofactor evidence="1">
        <name>Mg(2+)</name>
        <dbReference type="ChEBI" id="CHEBI:18420"/>
    </cofactor>
</comment>
<dbReference type="InterPro" id="IPR003593">
    <property type="entry name" value="AAA+_ATPase"/>
</dbReference>
<dbReference type="Pfam" id="PF05970">
    <property type="entry name" value="PIF1"/>
    <property type="match status" value="1"/>
</dbReference>
<comment type="catalytic activity">
    <reaction evidence="1">
        <text>ATP + H2O = ADP + phosphate + H(+)</text>
        <dbReference type="Rhea" id="RHEA:13065"/>
        <dbReference type="ChEBI" id="CHEBI:15377"/>
        <dbReference type="ChEBI" id="CHEBI:15378"/>
        <dbReference type="ChEBI" id="CHEBI:30616"/>
        <dbReference type="ChEBI" id="CHEBI:43474"/>
        <dbReference type="ChEBI" id="CHEBI:456216"/>
        <dbReference type="EC" id="5.6.2.3"/>
    </reaction>
</comment>
<gene>
    <name evidence="5" type="ORF">MCOR_29152</name>
</gene>
<comment type="similarity">
    <text evidence="1">Belongs to the helicase family.</text>
</comment>
<dbReference type="EC" id="5.6.2.3" evidence="1"/>
<evidence type="ECO:0000259" key="4">
    <source>
        <dbReference type="SMART" id="SM00382"/>
    </source>
</evidence>
<dbReference type="PANTHER" id="PTHR47642">
    <property type="entry name" value="ATP-DEPENDENT DNA HELICASE"/>
    <property type="match status" value="1"/>
</dbReference>
<dbReference type="GO" id="GO:0000723">
    <property type="term" value="P:telomere maintenance"/>
    <property type="evidence" value="ECO:0007669"/>
    <property type="project" value="InterPro"/>
</dbReference>
<dbReference type="PANTHER" id="PTHR47642:SF5">
    <property type="entry name" value="ATP-DEPENDENT DNA HELICASE"/>
    <property type="match status" value="1"/>
</dbReference>
<organism evidence="5 6">
    <name type="scientific">Mytilus coruscus</name>
    <name type="common">Sea mussel</name>
    <dbReference type="NCBI Taxonomy" id="42192"/>
    <lineage>
        <taxon>Eukaryota</taxon>
        <taxon>Metazoa</taxon>
        <taxon>Spiralia</taxon>
        <taxon>Lophotrochozoa</taxon>
        <taxon>Mollusca</taxon>
        <taxon>Bivalvia</taxon>
        <taxon>Autobranchia</taxon>
        <taxon>Pteriomorphia</taxon>
        <taxon>Mytilida</taxon>
        <taxon>Mytiloidea</taxon>
        <taxon>Mytilidae</taxon>
        <taxon>Mytilinae</taxon>
        <taxon>Mytilus</taxon>
    </lineage>
</organism>
<feature type="compositionally biased region" description="Basic and acidic residues" evidence="3">
    <location>
        <begin position="223"/>
        <end position="249"/>
    </location>
</feature>
<dbReference type="Gene3D" id="3.40.50.300">
    <property type="entry name" value="P-loop containing nucleotide triphosphate hydrolases"/>
    <property type="match status" value="1"/>
</dbReference>